<evidence type="ECO:0000259" key="2">
    <source>
        <dbReference type="Pfam" id="PF03108"/>
    </source>
</evidence>
<keyword evidence="3" id="KW-1185">Reference proteome</keyword>
<accession>A0A1U7W6P3</accession>
<proteinExistence type="predicted"/>
<dbReference type="AlphaFoldDB" id="A0A1U7W6P3"/>
<evidence type="ECO:0000313" key="4">
    <source>
        <dbReference type="RefSeq" id="XP_009772871.1"/>
    </source>
</evidence>
<dbReference type="PANTHER" id="PTHR31973:SF197">
    <property type="entry name" value="SWIM-TYPE DOMAIN-CONTAINING PROTEIN"/>
    <property type="match status" value="1"/>
</dbReference>
<feature type="compositionally biased region" description="Basic and acidic residues" evidence="1">
    <location>
        <begin position="1"/>
        <end position="11"/>
    </location>
</feature>
<name>A0A1U7W6P3_NICSY</name>
<feature type="region of interest" description="Disordered" evidence="1">
    <location>
        <begin position="1"/>
        <end position="39"/>
    </location>
</feature>
<protein>
    <submittedName>
        <fullName evidence="4">Uncharacterized protein LOC104223195</fullName>
    </submittedName>
</protein>
<dbReference type="STRING" id="4096.A0A1U7W6P3"/>
<reference evidence="4" key="2">
    <citation type="submission" date="2025-08" db="UniProtKB">
        <authorList>
            <consortium name="RefSeq"/>
        </authorList>
    </citation>
    <scope>IDENTIFICATION</scope>
    <source>
        <tissue evidence="4">Leaf</tissue>
    </source>
</reference>
<organism evidence="3 4">
    <name type="scientific">Nicotiana sylvestris</name>
    <name type="common">Wood tobacco</name>
    <name type="synonym">South American tobacco</name>
    <dbReference type="NCBI Taxonomy" id="4096"/>
    <lineage>
        <taxon>Eukaryota</taxon>
        <taxon>Viridiplantae</taxon>
        <taxon>Streptophyta</taxon>
        <taxon>Embryophyta</taxon>
        <taxon>Tracheophyta</taxon>
        <taxon>Spermatophyta</taxon>
        <taxon>Magnoliopsida</taxon>
        <taxon>eudicotyledons</taxon>
        <taxon>Gunneridae</taxon>
        <taxon>Pentapetalae</taxon>
        <taxon>asterids</taxon>
        <taxon>lamiids</taxon>
        <taxon>Solanales</taxon>
        <taxon>Solanaceae</taxon>
        <taxon>Nicotianoideae</taxon>
        <taxon>Nicotianeae</taxon>
        <taxon>Nicotiana</taxon>
    </lineage>
</organism>
<dbReference type="RefSeq" id="XP_009772871.1">
    <property type="nucleotide sequence ID" value="XM_009774569.1"/>
</dbReference>
<dbReference type="Pfam" id="PF03108">
    <property type="entry name" value="DBD_Tnp_Mut"/>
    <property type="match status" value="1"/>
</dbReference>
<evidence type="ECO:0000256" key="1">
    <source>
        <dbReference type="SAM" id="MobiDB-lite"/>
    </source>
</evidence>
<evidence type="ECO:0000313" key="3">
    <source>
        <dbReference type="Proteomes" id="UP000189701"/>
    </source>
</evidence>
<feature type="domain" description="Transposase MuDR plant" evidence="2">
    <location>
        <begin position="63"/>
        <end position="127"/>
    </location>
</feature>
<dbReference type="PANTHER" id="PTHR31973">
    <property type="entry name" value="POLYPROTEIN, PUTATIVE-RELATED"/>
    <property type="match status" value="1"/>
</dbReference>
<gene>
    <name evidence="4" type="primary">LOC104223195</name>
</gene>
<feature type="non-terminal residue" evidence="4">
    <location>
        <position position="1"/>
    </location>
</feature>
<dbReference type="OrthoDB" id="1660333at2759"/>
<reference evidence="3" key="1">
    <citation type="journal article" date="2013" name="Genome Biol.">
        <title>Reference genomes and transcriptomes of Nicotiana sylvestris and Nicotiana tomentosiformis.</title>
        <authorList>
            <person name="Sierro N."/>
            <person name="Battey J.N."/>
            <person name="Ouadi S."/>
            <person name="Bovet L."/>
            <person name="Goepfert S."/>
            <person name="Bakaher N."/>
            <person name="Peitsch M.C."/>
            <person name="Ivanov N.V."/>
        </authorList>
    </citation>
    <scope>NUCLEOTIDE SEQUENCE [LARGE SCALE GENOMIC DNA]</scope>
</reference>
<dbReference type="InterPro" id="IPR004332">
    <property type="entry name" value="Transposase_MuDR"/>
</dbReference>
<sequence length="375" mass="43953">KKKSLEGKIGGDEPYYLSDEAASFETDPDDVDDEGEGEVQQKVKARRRKIKRRVIFDKTCKKIVWETGLAFASVRDFREAVTKYVVQQKVSIEKYVNEPTKVRVKFKKASCPWLLVASYDSRTKDFVVKNYNPVHKCDPTNRNKLCNSKFLAKRFNERIKEQPNIRIFKFQELIRKKLGLYVGRTVCRRAKNIMLNEIMGDHKLEYGRILDYRDGLLRSNPGSTYIVKLSEETFEGHALDWMEGVCRGQLLVAVCKDGNNQMLLLAWAGLENAIADLLPNSEHRMCARHILANWSKKWRGIKRRNCFWRCARSTYEWELKKNLDDMKKLTTKIVDALLYYNIERWSKVYFNTFYKSDSVDNNMAECFNAWIMAAR</sequence>
<feature type="compositionally biased region" description="Acidic residues" evidence="1">
    <location>
        <begin position="26"/>
        <end position="37"/>
    </location>
</feature>
<dbReference type="Proteomes" id="UP000189701">
    <property type="component" value="Unplaced"/>
</dbReference>